<evidence type="ECO:0000259" key="4">
    <source>
        <dbReference type="Pfam" id="PF00656"/>
    </source>
</evidence>
<dbReference type="InterPro" id="IPR050452">
    <property type="entry name" value="Metacaspase"/>
</dbReference>
<dbReference type="GO" id="GO:0004197">
    <property type="term" value="F:cysteine-type endopeptidase activity"/>
    <property type="evidence" value="ECO:0007669"/>
    <property type="project" value="InterPro"/>
</dbReference>
<evidence type="ECO:0000256" key="2">
    <source>
        <dbReference type="ARBA" id="ARBA00022703"/>
    </source>
</evidence>
<comment type="similarity">
    <text evidence="1">Belongs to the peptidase C14B family.</text>
</comment>
<gene>
    <name evidence="5" type="ORF">EW026_g156</name>
</gene>
<keyword evidence="3" id="KW-0378">Hydrolase</keyword>
<evidence type="ECO:0000313" key="6">
    <source>
        <dbReference type="Proteomes" id="UP000309038"/>
    </source>
</evidence>
<accession>A0A4S4KVE8</accession>
<dbReference type="GO" id="GO:0006915">
    <property type="term" value="P:apoptotic process"/>
    <property type="evidence" value="ECO:0007669"/>
    <property type="project" value="UniProtKB-KW"/>
</dbReference>
<organism evidence="5 6">
    <name type="scientific">Hermanssonia centrifuga</name>
    <dbReference type="NCBI Taxonomy" id="98765"/>
    <lineage>
        <taxon>Eukaryota</taxon>
        <taxon>Fungi</taxon>
        <taxon>Dikarya</taxon>
        <taxon>Basidiomycota</taxon>
        <taxon>Agaricomycotina</taxon>
        <taxon>Agaricomycetes</taxon>
        <taxon>Polyporales</taxon>
        <taxon>Meruliaceae</taxon>
        <taxon>Hermanssonia</taxon>
    </lineage>
</organism>
<protein>
    <recommendedName>
        <fullName evidence="4">Peptidase C14 caspase domain-containing protein</fullName>
    </recommendedName>
</protein>
<dbReference type="Gene3D" id="3.40.50.1460">
    <property type="match status" value="2"/>
</dbReference>
<keyword evidence="2" id="KW-0053">Apoptosis</keyword>
<keyword evidence="6" id="KW-1185">Reference proteome</keyword>
<dbReference type="Proteomes" id="UP000309038">
    <property type="component" value="Unassembled WGS sequence"/>
</dbReference>
<dbReference type="Pfam" id="PF00656">
    <property type="entry name" value="Peptidase_C14"/>
    <property type="match status" value="1"/>
</dbReference>
<reference evidence="5 6" key="1">
    <citation type="submission" date="2019-02" db="EMBL/GenBank/DDBJ databases">
        <title>Genome sequencing of the rare red list fungi Phlebia centrifuga.</title>
        <authorList>
            <person name="Buettner E."/>
            <person name="Kellner H."/>
        </authorList>
    </citation>
    <scope>NUCLEOTIDE SEQUENCE [LARGE SCALE GENOMIC DNA]</scope>
    <source>
        <strain evidence="5 6">DSM 108282</strain>
    </source>
</reference>
<proteinExistence type="inferred from homology"/>
<dbReference type="PANTHER" id="PTHR48104:SF30">
    <property type="entry name" value="METACASPASE-1"/>
    <property type="match status" value="1"/>
</dbReference>
<dbReference type="GO" id="GO:0006508">
    <property type="term" value="P:proteolysis"/>
    <property type="evidence" value="ECO:0007669"/>
    <property type="project" value="InterPro"/>
</dbReference>
<evidence type="ECO:0000256" key="1">
    <source>
        <dbReference type="ARBA" id="ARBA00009005"/>
    </source>
</evidence>
<dbReference type="PANTHER" id="PTHR48104">
    <property type="entry name" value="METACASPASE-4"/>
    <property type="match status" value="1"/>
</dbReference>
<sequence length="592" mass="65979">MVLSYFSRFVYASIWYLLDYILGQGTTQDSATTNYGIDGEFSGPVPAQASVVPDDVIDRNPNPFRLFALLIGINEYDHPTPQLNGAVNDAKKVKTFLLNDLNVPQENIRILLNNEAKRNSIIEEFAKLQSNENIEPGDPILIYFAGHGAKGVLKGDFTCQANPDTEHTIELLLPFDYTHQQGNKANPTAIADLTINGLLQELAEKKGDNIEIFYPAPPIVERGMSIPKESRYSGLASHVLLAACRSDQTAREDRITGGLFTNVLLEQLRKAFREGATPMTYTALIQRLPAIRHDNVEQIPQCEGHNRNRFLFSRNAPSLDMRPTFNAPLKDGMYTINAGAAHGTIAEGDRFQLKNLELIVEKLNPFSTLLKVNGLIPPDLPSAGSVVQISSLADLSVYVSDSALREGVKHLVGDSSDSWRYGYTVPGRTPKIRFVEQENEAQFTICTLNNNKIAFNLVPANCHCSIDLPDSDPHSRICSIIYAAWSYHYHWNRQGTNTVSNFVDIELSKLVKQDQAGEYPRYPWIPDPKSTIFLSRPSQGCRFRGVKVTPDSQTRYGIRITNQSSKVPLYCSVFHFDSDFSISSSNVSARCI</sequence>
<keyword evidence="3" id="KW-0645">Protease</keyword>
<keyword evidence="3" id="KW-0788">Thiol protease</keyword>
<dbReference type="InterPro" id="IPR011600">
    <property type="entry name" value="Pept_C14_caspase"/>
</dbReference>
<dbReference type="InterPro" id="IPR029030">
    <property type="entry name" value="Caspase-like_dom_sf"/>
</dbReference>
<dbReference type="GO" id="GO:0005737">
    <property type="term" value="C:cytoplasm"/>
    <property type="evidence" value="ECO:0007669"/>
    <property type="project" value="TreeGrafter"/>
</dbReference>
<dbReference type="SUPFAM" id="SSF52129">
    <property type="entry name" value="Caspase-like"/>
    <property type="match status" value="1"/>
</dbReference>
<evidence type="ECO:0000313" key="5">
    <source>
        <dbReference type="EMBL" id="THH02776.1"/>
    </source>
</evidence>
<dbReference type="EMBL" id="SGPJ01000002">
    <property type="protein sequence ID" value="THH02776.1"/>
    <property type="molecule type" value="Genomic_DNA"/>
</dbReference>
<name>A0A4S4KVE8_9APHY</name>
<comment type="caution">
    <text evidence="5">The sequence shown here is derived from an EMBL/GenBank/DDBJ whole genome shotgun (WGS) entry which is preliminary data.</text>
</comment>
<evidence type="ECO:0000256" key="3">
    <source>
        <dbReference type="ARBA" id="ARBA00022807"/>
    </source>
</evidence>
<feature type="domain" description="Peptidase C14 caspase" evidence="4">
    <location>
        <begin position="67"/>
        <end position="309"/>
    </location>
</feature>
<dbReference type="AlphaFoldDB" id="A0A4S4KVE8"/>